<keyword evidence="5" id="KW-0238">DNA-binding</keyword>
<evidence type="ECO:0000256" key="4">
    <source>
        <dbReference type="ARBA" id="ARBA00023015"/>
    </source>
</evidence>
<dbReference type="InterPro" id="IPR038619">
    <property type="entry name" value="MraZ_sf"/>
</dbReference>
<keyword evidence="6" id="KW-0804">Transcription</keyword>
<feature type="domain" description="SpoVT-AbrB" evidence="7">
    <location>
        <begin position="5"/>
        <end position="52"/>
    </location>
</feature>
<dbReference type="InterPro" id="IPR035644">
    <property type="entry name" value="MraZ_C"/>
</dbReference>
<evidence type="ECO:0000259" key="7">
    <source>
        <dbReference type="PROSITE" id="PS51740"/>
    </source>
</evidence>
<dbReference type="SUPFAM" id="SSF89447">
    <property type="entry name" value="AbrB/MazE/MraZ-like"/>
    <property type="match status" value="1"/>
</dbReference>
<evidence type="ECO:0000256" key="3">
    <source>
        <dbReference type="ARBA" id="ARBA00022737"/>
    </source>
</evidence>
<dbReference type="InterPro" id="IPR007159">
    <property type="entry name" value="SpoVT-AbrB_dom"/>
</dbReference>
<feature type="domain" description="SpoVT-AbrB" evidence="7">
    <location>
        <begin position="81"/>
        <end position="124"/>
    </location>
</feature>
<dbReference type="Pfam" id="PF02381">
    <property type="entry name" value="MraZ"/>
    <property type="match status" value="2"/>
</dbReference>
<keyword evidence="3" id="KW-0677">Repeat</keyword>
<dbReference type="Gene3D" id="3.40.1550.20">
    <property type="entry name" value="Transcriptional regulator MraZ domain"/>
    <property type="match status" value="1"/>
</dbReference>
<dbReference type="InterPro" id="IPR020603">
    <property type="entry name" value="MraZ_dom"/>
</dbReference>
<dbReference type="EMBL" id="VSSQ01005102">
    <property type="protein sequence ID" value="MPM27854.1"/>
    <property type="molecule type" value="Genomic_DNA"/>
</dbReference>
<dbReference type="PANTHER" id="PTHR34701:SF1">
    <property type="entry name" value="TRANSCRIPTIONAL REGULATOR MRAZ"/>
    <property type="match status" value="1"/>
</dbReference>
<reference evidence="8" key="1">
    <citation type="submission" date="2019-08" db="EMBL/GenBank/DDBJ databases">
        <authorList>
            <person name="Kucharzyk K."/>
            <person name="Murdoch R.W."/>
            <person name="Higgins S."/>
            <person name="Loffler F."/>
        </authorList>
    </citation>
    <scope>NUCLEOTIDE SEQUENCE</scope>
</reference>
<keyword evidence="2" id="KW-0963">Cytoplasm</keyword>
<dbReference type="GO" id="GO:0003700">
    <property type="term" value="F:DNA-binding transcription factor activity"/>
    <property type="evidence" value="ECO:0007669"/>
    <property type="project" value="InterPro"/>
</dbReference>
<evidence type="ECO:0000256" key="5">
    <source>
        <dbReference type="ARBA" id="ARBA00023125"/>
    </source>
</evidence>
<comment type="caution">
    <text evidence="8">The sequence shown here is derived from an EMBL/GenBank/DDBJ whole genome shotgun (WGS) entry which is preliminary data.</text>
</comment>
<gene>
    <name evidence="8" type="primary">mraZ_22</name>
    <name evidence="8" type="ORF">SDC9_74369</name>
</gene>
<evidence type="ECO:0000256" key="1">
    <source>
        <dbReference type="ARBA" id="ARBA00013860"/>
    </source>
</evidence>
<dbReference type="PROSITE" id="PS51740">
    <property type="entry name" value="SPOVT_ABRB"/>
    <property type="match status" value="2"/>
</dbReference>
<keyword evidence="4" id="KW-0805">Transcription regulation</keyword>
<dbReference type="InterPro" id="IPR037914">
    <property type="entry name" value="SpoVT-AbrB_sf"/>
</dbReference>
<dbReference type="GO" id="GO:0000976">
    <property type="term" value="F:transcription cis-regulatory region binding"/>
    <property type="evidence" value="ECO:0007669"/>
    <property type="project" value="TreeGrafter"/>
</dbReference>
<dbReference type="CDD" id="cd16320">
    <property type="entry name" value="MraZ_N"/>
    <property type="match status" value="1"/>
</dbReference>
<sequence length="148" mass="16524">MLIGSFEHMLDAKGRVFIPAKWREDVGDTLIVTLGLLESPSQRCLSGMSVAEWEKLSEKFAKLPMTDTRGQQIRRKLYSLAAACEIDKQGRILIPAQLRELAGLTKDATMLGVDNHVEIWNPQSLQEYNVACEESYSDSMAHLSEVGV</sequence>
<proteinExistence type="inferred from homology"/>
<name>A0A644YP29_9ZZZZ</name>
<dbReference type="NCBIfam" id="TIGR00242">
    <property type="entry name" value="division/cell wall cluster transcriptional repressor MraZ"/>
    <property type="match status" value="1"/>
</dbReference>
<protein>
    <recommendedName>
        <fullName evidence="1">Transcriptional regulator MraZ</fullName>
    </recommendedName>
</protein>
<dbReference type="GO" id="GO:2000143">
    <property type="term" value="P:negative regulation of DNA-templated transcription initiation"/>
    <property type="evidence" value="ECO:0007669"/>
    <property type="project" value="TreeGrafter"/>
</dbReference>
<dbReference type="AlphaFoldDB" id="A0A644YP29"/>
<accession>A0A644YP29</accession>
<dbReference type="InterPro" id="IPR035642">
    <property type="entry name" value="MraZ_N"/>
</dbReference>
<dbReference type="HAMAP" id="MF_01008">
    <property type="entry name" value="MraZ"/>
    <property type="match status" value="1"/>
</dbReference>
<dbReference type="InterPro" id="IPR003444">
    <property type="entry name" value="MraZ"/>
</dbReference>
<evidence type="ECO:0000313" key="8">
    <source>
        <dbReference type="EMBL" id="MPM27854.1"/>
    </source>
</evidence>
<organism evidence="8">
    <name type="scientific">bioreactor metagenome</name>
    <dbReference type="NCBI Taxonomy" id="1076179"/>
    <lineage>
        <taxon>unclassified sequences</taxon>
        <taxon>metagenomes</taxon>
        <taxon>ecological metagenomes</taxon>
    </lineage>
</organism>
<dbReference type="CDD" id="cd16321">
    <property type="entry name" value="MraZ_C"/>
    <property type="match status" value="1"/>
</dbReference>
<dbReference type="PANTHER" id="PTHR34701">
    <property type="entry name" value="TRANSCRIPTIONAL REGULATOR MRAZ"/>
    <property type="match status" value="1"/>
</dbReference>
<evidence type="ECO:0000256" key="6">
    <source>
        <dbReference type="ARBA" id="ARBA00023163"/>
    </source>
</evidence>
<evidence type="ECO:0000256" key="2">
    <source>
        <dbReference type="ARBA" id="ARBA00022490"/>
    </source>
</evidence>